<feature type="domain" description="EF-hand" evidence="4">
    <location>
        <begin position="4"/>
        <end position="39"/>
    </location>
</feature>
<dbReference type="GO" id="GO:0005509">
    <property type="term" value="F:calcium ion binding"/>
    <property type="evidence" value="ECO:0007669"/>
    <property type="project" value="InterPro"/>
</dbReference>
<evidence type="ECO:0000313" key="6">
    <source>
        <dbReference type="Proteomes" id="UP001293593"/>
    </source>
</evidence>
<dbReference type="PROSITE" id="PS00018">
    <property type="entry name" value="EF_HAND_1"/>
    <property type="match status" value="3"/>
</dbReference>
<dbReference type="SMART" id="SM00054">
    <property type="entry name" value="EFh"/>
    <property type="match status" value="3"/>
</dbReference>
<dbReference type="InterPro" id="IPR002048">
    <property type="entry name" value="EF_hand_dom"/>
</dbReference>
<sequence>MSPLTASDLQRIFEKLDMNEDGLVSLEELKWLLDRIGYEFSPEELECFVGKQKLDLNEFLLFWESISEKNSNIGDDVEGDLAKAFEVFDLDGDGFITGPELECVLKRLRLWDEQNGRDCSAMICAFDSNSDGRLDFQEFKNMMLLTSSS</sequence>
<proteinExistence type="predicted"/>
<dbReference type="InterPro" id="IPR018247">
    <property type="entry name" value="EF_Hand_1_Ca_BS"/>
</dbReference>
<reference evidence="5" key="1">
    <citation type="submission" date="2023-10" db="EMBL/GenBank/DDBJ databases">
        <title>Chromosome-level genome of the transformable northern wattle, Acacia crassicarpa.</title>
        <authorList>
            <person name="Massaro I."/>
            <person name="Sinha N.R."/>
            <person name="Poethig S."/>
            <person name="Leichty A.R."/>
        </authorList>
    </citation>
    <scope>NUCLEOTIDE SEQUENCE</scope>
    <source>
        <strain evidence="5">Acra3RX</strain>
        <tissue evidence="5">Leaf</tissue>
    </source>
</reference>
<keyword evidence="1" id="KW-0479">Metal-binding</keyword>
<name>A0AAE1JN78_9FABA</name>
<dbReference type="AlphaFoldDB" id="A0AAE1JN78"/>
<keyword evidence="3" id="KW-0106">Calcium</keyword>
<comment type="caution">
    <text evidence="5">The sequence shown here is derived from an EMBL/GenBank/DDBJ whole genome shotgun (WGS) entry which is preliminary data.</text>
</comment>
<keyword evidence="6" id="KW-1185">Reference proteome</keyword>
<dbReference type="CDD" id="cd00051">
    <property type="entry name" value="EFh"/>
    <property type="match status" value="1"/>
</dbReference>
<evidence type="ECO:0000259" key="4">
    <source>
        <dbReference type="PROSITE" id="PS50222"/>
    </source>
</evidence>
<dbReference type="Pfam" id="PF13499">
    <property type="entry name" value="EF-hand_7"/>
    <property type="match status" value="1"/>
</dbReference>
<feature type="domain" description="EF-hand" evidence="4">
    <location>
        <begin position="114"/>
        <end position="149"/>
    </location>
</feature>
<evidence type="ECO:0000256" key="1">
    <source>
        <dbReference type="ARBA" id="ARBA00022723"/>
    </source>
</evidence>
<dbReference type="SUPFAM" id="SSF47473">
    <property type="entry name" value="EF-hand"/>
    <property type="match status" value="1"/>
</dbReference>
<evidence type="ECO:0000256" key="2">
    <source>
        <dbReference type="ARBA" id="ARBA00022737"/>
    </source>
</evidence>
<gene>
    <name evidence="5" type="ORF">QN277_017269</name>
</gene>
<dbReference type="InterPro" id="IPR039647">
    <property type="entry name" value="EF_hand_pair_protein_CML-like"/>
</dbReference>
<organism evidence="5 6">
    <name type="scientific">Acacia crassicarpa</name>
    <name type="common">northern wattle</name>
    <dbReference type="NCBI Taxonomy" id="499986"/>
    <lineage>
        <taxon>Eukaryota</taxon>
        <taxon>Viridiplantae</taxon>
        <taxon>Streptophyta</taxon>
        <taxon>Embryophyta</taxon>
        <taxon>Tracheophyta</taxon>
        <taxon>Spermatophyta</taxon>
        <taxon>Magnoliopsida</taxon>
        <taxon>eudicotyledons</taxon>
        <taxon>Gunneridae</taxon>
        <taxon>Pentapetalae</taxon>
        <taxon>rosids</taxon>
        <taxon>fabids</taxon>
        <taxon>Fabales</taxon>
        <taxon>Fabaceae</taxon>
        <taxon>Caesalpinioideae</taxon>
        <taxon>mimosoid clade</taxon>
        <taxon>Acacieae</taxon>
        <taxon>Acacia</taxon>
    </lineage>
</organism>
<accession>A0AAE1JN78</accession>
<dbReference type="Pfam" id="PF13202">
    <property type="entry name" value="EF-hand_5"/>
    <property type="match status" value="1"/>
</dbReference>
<dbReference type="Proteomes" id="UP001293593">
    <property type="component" value="Unassembled WGS sequence"/>
</dbReference>
<dbReference type="FunFam" id="1.10.238.10:FF:000003">
    <property type="entry name" value="Calmodulin A"/>
    <property type="match status" value="1"/>
</dbReference>
<dbReference type="PANTHER" id="PTHR10891">
    <property type="entry name" value="EF-HAND CALCIUM-BINDING DOMAIN CONTAINING PROTEIN"/>
    <property type="match status" value="1"/>
</dbReference>
<feature type="domain" description="EF-hand" evidence="4">
    <location>
        <begin position="76"/>
        <end position="111"/>
    </location>
</feature>
<protein>
    <recommendedName>
        <fullName evidence="4">EF-hand domain-containing protein</fullName>
    </recommendedName>
</protein>
<evidence type="ECO:0000256" key="3">
    <source>
        <dbReference type="ARBA" id="ARBA00022837"/>
    </source>
</evidence>
<dbReference type="Gene3D" id="1.10.238.10">
    <property type="entry name" value="EF-hand"/>
    <property type="match status" value="1"/>
</dbReference>
<dbReference type="EMBL" id="JAWXYG010000004">
    <property type="protein sequence ID" value="KAK4273972.1"/>
    <property type="molecule type" value="Genomic_DNA"/>
</dbReference>
<dbReference type="PROSITE" id="PS50222">
    <property type="entry name" value="EF_HAND_2"/>
    <property type="match status" value="3"/>
</dbReference>
<evidence type="ECO:0000313" key="5">
    <source>
        <dbReference type="EMBL" id="KAK4273972.1"/>
    </source>
</evidence>
<keyword evidence="2" id="KW-0677">Repeat</keyword>
<dbReference type="InterPro" id="IPR011992">
    <property type="entry name" value="EF-hand-dom_pair"/>
</dbReference>